<sequence>MKRLLIGCLMALVCQNTHAQSFSQQLRYVNYTELGGLFGRVASGTSTAQLVENRVSFTAQTFNGVQLTNRLAVGGLVSVDWYKAALLTPLGAGLRFDLARDSQRNVRLLAIADAGYGFAWLHKASSGYDVKGGWMINPGIALRVGKPSASAFVLSLSYKRQTADVQKPLTGNDIQRDEHRIYNRICFRIGVAF</sequence>
<dbReference type="AlphaFoldDB" id="A0A1I1P4A6"/>
<feature type="chain" id="PRO_5011549233" description="Outer membrane protein beta-barrel domain-containing protein" evidence="1">
    <location>
        <begin position="20"/>
        <end position="193"/>
    </location>
</feature>
<reference evidence="2 3" key="1">
    <citation type="submission" date="2016-10" db="EMBL/GenBank/DDBJ databases">
        <authorList>
            <person name="de Groot N.N."/>
        </authorList>
    </citation>
    <scope>NUCLEOTIDE SEQUENCE [LARGE SCALE GENOMIC DNA]</scope>
    <source>
        <strain evidence="2 3">DSM 26130</strain>
    </source>
</reference>
<keyword evidence="1" id="KW-0732">Signal</keyword>
<organism evidence="2 3">
    <name type="scientific">Spirosoma endophyticum</name>
    <dbReference type="NCBI Taxonomy" id="662367"/>
    <lineage>
        <taxon>Bacteria</taxon>
        <taxon>Pseudomonadati</taxon>
        <taxon>Bacteroidota</taxon>
        <taxon>Cytophagia</taxon>
        <taxon>Cytophagales</taxon>
        <taxon>Cytophagaceae</taxon>
        <taxon>Spirosoma</taxon>
    </lineage>
</organism>
<keyword evidence="3" id="KW-1185">Reference proteome</keyword>
<dbReference type="Proteomes" id="UP000198598">
    <property type="component" value="Unassembled WGS sequence"/>
</dbReference>
<evidence type="ECO:0008006" key="4">
    <source>
        <dbReference type="Google" id="ProtNLM"/>
    </source>
</evidence>
<gene>
    <name evidence="2" type="ORF">SAMN05216167_10331</name>
</gene>
<dbReference type="STRING" id="662367.SAMN05216167_10331"/>
<feature type="signal peptide" evidence="1">
    <location>
        <begin position="1"/>
        <end position="19"/>
    </location>
</feature>
<evidence type="ECO:0000256" key="1">
    <source>
        <dbReference type="SAM" id="SignalP"/>
    </source>
</evidence>
<protein>
    <recommendedName>
        <fullName evidence="4">Outer membrane protein beta-barrel domain-containing protein</fullName>
    </recommendedName>
</protein>
<dbReference type="EMBL" id="FOLQ01000003">
    <property type="protein sequence ID" value="SFD02518.1"/>
    <property type="molecule type" value="Genomic_DNA"/>
</dbReference>
<dbReference type="OrthoDB" id="1121518at2"/>
<proteinExistence type="predicted"/>
<evidence type="ECO:0000313" key="3">
    <source>
        <dbReference type="Proteomes" id="UP000198598"/>
    </source>
</evidence>
<dbReference type="RefSeq" id="WP_093825289.1">
    <property type="nucleotide sequence ID" value="NZ_FOLQ01000003.1"/>
</dbReference>
<accession>A0A1I1P4A6</accession>
<name>A0A1I1P4A6_9BACT</name>
<evidence type="ECO:0000313" key="2">
    <source>
        <dbReference type="EMBL" id="SFD02518.1"/>
    </source>
</evidence>